<evidence type="ECO:0000313" key="5">
    <source>
        <dbReference type="EMBL" id="TWG26521.1"/>
    </source>
</evidence>
<feature type="domain" description="Carboxyltransferase" evidence="4">
    <location>
        <begin position="1"/>
        <end position="190"/>
    </location>
</feature>
<dbReference type="AlphaFoldDB" id="A0A561WRM3"/>
<sequence>MRLRRVGTGALLLECEDAERAEAWRAELWRRREAGELSAAEIVPGATTVLLDGVAPGTARLLAGWTPDPAATAAAGPLVEIPTVFDGEDLPDVAEHWAVPVGEAVRRLADTEFTVAFCGFAPGFAYLRGLPPEWAVPRLAAPRPRVPAGAVGLASGFAGIYPTASPGGWRLVGRTGSVLFDVRREPPALLAPGTRVRLVVR</sequence>
<dbReference type="SUPFAM" id="SSF50891">
    <property type="entry name" value="Cyclophilin-like"/>
    <property type="match status" value="1"/>
</dbReference>
<dbReference type="EMBL" id="VIWY01000001">
    <property type="protein sequence ID" value="TWG26521.1"/>
    <property type="molecule type" value="Genomic_DNA"/>
</dbReference>
<accession>A0A561WRM3</accession>
<keyword evidence="3" id="KW-0067">ATP-binding</keyword>
<dbReference type="GO" id="GO:0016787">
    <property type="term" value="F:hydrolase activity"/>
    <property type="evidence" value="ECO:0007669"/>
    <property type="project" value="UniProtKB-KW"/>
</dbReference>
<reference evidence="5 6" key="1">
    <citation type="submission" date="2019-06" db="EMBL/GenBank/DDBJ databases">
        <title>Sequencing the genomes of 1000 actinobacteria strains.</title>
        <authorList>
            <person name="Klenk H.-P."/>
        </authorList>
    </citation>
    <scope>NUCLEOTIDE SEQUENCE [LARGE SCALE GENOMIC DNA]</scope>
    <source>
        <strain evidence="5 6">DSM 43866</strain>
    </source>
</reference>
<evidence type="ECO:0000256" key="1">
    <source>
        <dbReference type="ARBA" id="ARBA00022741"/>
    </source>
</evidence>
<evidence type="ECO:0000313" key="6">
    <source>
        <dbReference type="Proteomes" id="UP000320239"/>
    </source>
</evidence>
<dbReference type="PANTHER" id="PTHR34698:SF2">
    <property type="entry name" value="5-OXOPROLINASE SUBUNIT B"/>
    <property type="match status" value="1"/>
</dbReference>
<dbReference type="Proteomes" id="UP000320239">
    <property type="component" value="Unassembled WGS sequence"/>
</dbReference>
<keyword evidence="1" id="KW-0547">Nucleotide-binding</keyword>
<evidence type="ECO:0000256" key="2">
    <source>
        <dbReference type="ARBA" id="ARBA00022801"/>
    </source>
</evidence>
<gene>
    <name evidence="5" type="ORF">FHX34_1011509</name>
</gene>
<evidence type="ECO:0000256" key="3">
    <source>
        <dbReference type="ARBA" id="ARBA00022840"/>
    </source>
</evidence>
<comment type="caution">
    <text evidence="5">The sequence shown here is derived from an EMBL/GenBank/DDBJ whole genome shotgun (WGS) entry which is preliminary data.</text>
</comment>
<dbReference type="Pfam" id="PF02682">
    <property type="entry name" value="CT_C_D"/>
    <property type="match status" value="1"/>
</dbReference>
<keyword evidence="6" id="KW-1185">Reference proteome</keyword>
<dbReference type="Gene3D" id="2.40.100.10">
    <property type="entry name" value="Cyclophilin-like"/>
    <property type="match status" value="1"/>
</dbReference>
<keyword evidence="2" id="KW-0378">Hydrolase</keyword>
<evidence type="ECO:0000259" key="4">
    <source>
        <dbReference type="SMART" id="SM00796"/>
    </source>
</evidence>
<organism evidence="5 6">
    <name type="scientific">Actinoplanes teichomyceticus</name>
    <dbReference type="NCBI Taxonomy" id="1867"/>
    <lineage>
        <taxon>Bacteria</taxon>
        <taxon>Bacillati</taxon>
        <taxon>Actinomycetota</taxon>
        <taxon>Actinomycetes</taxon>
        <taxon>Micromonosporales</taxon>
        <taxon>Micromonosporaceae</taxon>
        <taxon>Actinoplanes</taxon>
    </lineage>
</organism>
<dbReference type="PANTHER" id="PTHR34698">
    <property type="entry name" value="5-OXOPROLINASE SUBUNIT B"/>
    <property type="match status" value="1"/>
</dbReference>
<protein>
    <submittedName>
        <fullName evidence="5">KipI family sensor histidine kinase inhibitor</fullName>
    </submittedName>
</protein>
<dbReference type="InterPro" id="IPR003833">
    <property type="entry name" value="CT_C_D"/>
</dbReference>
<dbReference type="InterPro" id="IPR010016">
    <property type="entry name" value="PxpB"/>
</dbReference>
<dbReference type="Gene3D" id="3.30.1360.40">
    <property type="match status" value="1"/>
</dbReference>
<dbReference type="OrthoDB" id="9778567at2"/>
<proteinExistence type="predicted"/>
<dbReference type="RefSeq" id="WP_122975809.1">
    <property type="nucleotide sequence ID" value="NZ_BOMX01000032.1"/>
</dbReference>
<dbReference type="GO" id="GO:0005524">
    <property type="term" value="F:ATP binding"/>
    <property type="evidence" value="ECO:0007669"/>
    <property type="project" value="UniProtKB-KW"/>
</dbReference>
<dbReference type="InterPro" id="IPR029000">
    <property type="entry name" value="Cyclophilin-like_dom_sf"/>
</dbReference>
<dbReference type="SMART" id="SM00796">
    <property type="entry name" value="AHS1"/>
    <property type="match status" value="1"/>
</dbReference>
<name>A0A561WRM3_ACTTI</name>